<dbReference type="RefSeq" id="WP_091598878.1">
    <property type="nucleotide sequence ID" value="NZ_LT598496.1"/>
</dbReference>
<sequence length="112" mass="11937">MHRHAYGPTETGTVVLDLGGQTGALIIYTGGDLHGREIEVSPADPVDAARTHAAVRERRVRDGTFHSAVYPDLPAGRYTVWWDERTSAGTVSVEGGAVAEFTWPSGFRAGSG</sequence>
<dbReference type="OrthoDB" id="161020at2"/>
<reference evidence="2" key="1">
    <citation type="submission" date="2016-06" db="EMBL/GenBank/DDBJ databases">
        <authorList>
            <person name="Varghese N."/>
            <person name="Submissions Spin"/>
        </authorList>
    </citation>
    <scope>NUCLEOTIDE SEQUENCE [LARGE SCALE GENOMIC DNA]</scope>
    <source>
        <strain evidence="2">DSM 45344</strain>
    </source>
</reference>
<protein>
    <recommendedName>
        <fullName evidence="3">Phospholipase</fullName>
    </recommendedName>
</protein>
<keyword evidence="2" id="KW-1185">Reference proteome</keyword>
<dbReference type="PATRIC" id="fig|307121.4.peg.3452"/>
<evidence type="ECO:0000313" key="2">
    <source>
        <dbReference type="Proteomes" id="UP000199393"/>
    </source>
</evidence>
<gene>
    <name evidence="1" type="ORF">GA0070620_3383</name>
</gene>
<name>A0A1C3N5L9_9ACTN</name>
<evidence type="ECO:0008006" key="3">
    <source>
        <dbReference type="Google" id="ProtNLM"/>
    </source>
</evidence>
<accession>A0A1C3N5L9</accession>
<organism evidence="1 2">
    <name type="scientific">Micromonospora krabiensis</name>
    <dbReference type="NCBI Taxonomy" id="307121"/>
    <lineage>
        <taxon>Bacteria</taxon>
        <taxon>Bacillati</taxon>
        <taxon>Actinomycetota</taxon>
        <taxon>Actinomycetes</taxon>
        <taxon>Micromonosporales</taxon>
        <taxon>Micromonosporaceae</taxon>
        <taxon>Micromonospora</taxon>
    </lineage>
</organism>
<evidence type="ECO:0000313" key="1">
    <source>
        <dbReference type="EMBL" id="SBV27853.1"/>
    </source>
</evidence>
<dbReference type="EMBL" id="LT598496">
    <property type="protein sequence ID" value="SBV27853.1"/>
    <property type="molecule type" value="Genomic_DNA"/>
</dbReference>
<dbReference type="Proteomes" id="UP000199393">
    <property type="component" value="Chromosome I"/>
</dbReference>
<dbReference type="STRING" id="307121.GA0070620_3383"/>
<proteinExistence type="predicted"/>
<dbReference type="AlphaFoldDB" id="A0A1C3N5L9"/>